<dbReference type="EMBL" id="BAABME010032474">
    <property type="protein sequence ID" value="GAA0149637.1"/>
    <property type="molecule type" value="Genomic_DNA"/>
</dbReference>
<dbReference type="Pfam" id="PF13966">
    <property type="entry name" value="zf-RVT"/>
    <property type="match status" value="1"/>
</dbReference>
<evidence type="ECO:0000313" key="3">
    <source>
        <dbReference type="Proteomes" id="UP001454036"/>
    </source>
</evidence>
<dbReference type="PANTHER" id="PTHR33116:SF78">
    <property type="entry name" value="OS12G0587133 PROTEIN"/>
    <property type="match status" value="1"/>
</dbReference>
<sequence length="156" mass="18472">MIRSFLWSGANELKYKGKVAWSNVCRDKKEGGLGVRRLHEWNLACMIYHIWNICSRKETMPYPLSSYQSRSSYIGVRSIESVAEFIARGRVWKSEAIFRCKNAWMEIRSTTEEVRWHKIVWGKGNVPAHSFITWLVCMCRHSTKDKLKRWKVVQEE</sequence>
<name>A0AAV3PHZ1_LITER</name>
<keyword evidence="3" id="KW-1185">Reference proteome</keyword>
<dbReference type="PANTHER" id="PTHR33116">
    <property type="entry name" value="REVERSE TRANSCRIPTASE ZINC-BINDING DOMAIN-CONTAINING PROTEIN-RELATED-RELATED"/>
    <property type="match status" value="1"/>
</dbReference>
<accession>A0AAV3PHZ1</accession>
<reference evidence="2 3" key="1">
    <citation type="submission" date="2024-01" db="EMBL/GenBank/DDBJ databases">
        <title>The complete chloroplast genome sequence of Lithospermum erythrorhizon: insights into the phylogenetic relationship among Boraginaceae species and the maternal lineages of purple gromwells.</title>
        <authorList>
            <person name="Okada T."/>
            <person name="Watanabe K."/>
        </authorList>
    </citation>
    <scope>NUCLEOTIDE SEQUENCE [LARGE SCALE GENOMIC DNA]</scope>
</reference>
<comment type="caution">
    <text evidence="2">The sequence shown here is derived from an EMBL/GenBank/DDBJ whole genome shotgun (WGS) entry which is preliminary data.</text>
</comment>
<organism evidence="2 3">
    <name type="scientific">Lithospermum erythrorhizon</name>
    <name type="common">Purple gromwell</name>
    <name type="synonym">Lithospermum officinale var. erythrorhizon</name>
    <dbReference type="NCBI Taxonomy" id="34254"/>
    <lineage>
        <taxon>Eukaryota</taxon>
        <taxon>Viridiplantae</taxon>
        <taxon>Streptophyta</taxon>
        <taxon>Embryophyta</taxon>
        <taxon>Tracheophyta</taxon>
        <taxon>Spermatophyta</taxon>
        <taxon>Magnoliopsida</taxon>
        <taxon>eudicotyledons</taxon>
        <taxon>Gunneridae</taxon>
        <taxon>Pentapetalae</taxon>
        <taxon>asterids</taxon>
        <taxon>lamiids</taxon>
        <taxon>Boraginales</taxon>
        <taxon>Boraginaceae</taxon>
        <taxon>Boraginoideae</taxon>
        <taxon>Lithospermeae</taxon>
        <taxon>Lithospermum</taxon>
    </lineage>
</organism>
<gene>
    <name evidence="2" type="ORF">LIER_43068</name>
</gene>
<evidence type="ECO:0000259" key="1">
    <source>
        <dbReference type="Pfam" id="PF13966"/>
    </source>
</evidence>
<evidence type="ECO:0000313" key="2">
    <source>
        <dbReference type="EMBL" id="GAA0149637.1"/>
    </source>
</evidence>
<protein>
    <recommendedName>
        <fullName evidence="1">Reverse transcriptase zinc-binding domain-containing protein</fullName>
    </recommendedName>
</protein>
<dbReference type="InterPro" id="IPR026960">
    <property type="entry name" value="RVT-Znf"/>
</dbReference>
<dbReference type="AlphaFoldDB" id="A0AAV3PHZ1"/>
<proteinExistence type="predicted"/>
<dbReference type="Proteomes" id="UP001454036">
    <property type="component" value="Unassembled WGS sequence"/>
</dbReference>
<feature type="domain" description="Reverse transcriptase zinc-binding" evidence="1">
    <location>
        <begin position="98"/>
        <end position="153"/>
    </location>
</feature>